<dbReference type="Proteomes" id="UP000790347">
    <property type="component" value="Unassembled WGS sequence"/>
</dbReference>
<accession>A0A922HF73</accession>
<keyword evidence="1" id="KW-0165">Cleavage on pair of basic residues</keyword>
<feature type="domain" description="Insulin-like" evidence="4">
    <location>
        <begin position="280"/>
        <end position="455"/>
    </location>
</feature>
<keyword evidence="2" id="KW-0732">Signal</keyword>
<evidence type="ECO:0000256" key="3">
    <source>
        <dbReference type="SAM" id="MobiDB-lite"/>
    </source>
</evidence>
<dbReference type="SUPFAM" id="SSF56994">
    <property type="entry name" value="Insulin-like"/>
    <property type="match status" value="1"/>
</dbReference>
<protein>
    <recommendedName>
        <fullName evidence="4">Insulin-like domain-containing protein</fullName>
    </recommendedName>
</protein>
<dbReference type="EMBL" id="ASGP02000009">
    <property type="protein sequence ID" value="KAH9491059.1"/>
    <property type="molecule type" value="Genomic_DNA"/>
</dbReference>
<proteinExistence type="predicted"/>
<gene>
    <name evidence="5" type="ORF">DERF_015795</name>
</gene>
<dbReference type="SMART" id="SM00078">
    <property type="entry name" value="IlGF"/>
    <property type="match status" value="1"/>
</dbReference>
<evidence type="ECO:0000256" key="2">
    <source>
        <dbReference type="ARBA" id="ARBA00022729"/>
    </source>
</evidence>
<name>A0A922HF73_DERFA</name>
<evidence type="ECO:0000256" key="1">
    <source>
        <dbReference type="ARBA" id="ARBA00022685"/>
    </source>
</evidence>
<dbReference type="Gene3D" id="1.10.100.10">
    <property type="entry name" value="Insulin-like"/>
    <property type="match status" value="1"/>
</dbReference>
<evidence type="ECO:0000259" key="4">
    <source>
        <dbReference type="SMART" id="SM00078"/>
    </source>
</evidence>
<dbReference type="InterPro" id="IPR036438">
    <property type="entry name" value="Insulin-like_sf"/>
</dbReference>
<organism evidence="5 6">
    <name type="scientific">Dermatophagoides farinae</name>
    <name type="common">American house dust mite</name>
    <dbReference type="NCBI Taxonomy" id="6954"/>
    <lineage>
        <taxon>Eukaryota</taxon>
        <taxon>Metazoa</taxon>
        <taxon>Ecdysozoa</taxon>
        <taxon>Arthropoda</taxon>
        <taxon>Chelicerata</taxon>
        <taxon>Arachnida</taxon>
        <taxon>Acari</taxon>
        <taxon>Acariformes</taxon>
        <taxon>Sarcoptiformes</taxon>
        <taxon>Astigmata</taxon>
        <taxon>Psoroptidia</taxon>
        <taxon>Analgoidea</taxon>
        <taxon>Pyroglyphidae</taxon>
        <taxon>Dermatophagoidinae</taxon>
        <taxon>Dermatophagoides</taxon>
    </lineage>
</organism>
<reference evidence="5" key="2">
    <citation type="journal article" date="2022" name="Res Sq">
        <title>Comparative Genomics Reveals Insights into the Divergent Evolution of Astigmatic Mites and Household Pest Adaptations.</title>
        <authorList>
            <person name="Xiong Q."/>
            <person name="Wan A.T.-Y."/>
            <person name="Liu X.-Y."/>
            <person name="Fung C.S.-H."/>
            <person name="Xiao X."/>
            <person name="Malainual N."/>
            <person name="Hou J."/>
            <person name="Wang L."/>
            <person name="Wang M."/>
            <person name="Yang K."/>
            <person name="Cui Y."/>
            <person name="Leung E."/>
            <person name="Nong W."/>
            <person name="Shin S.-K."/>
            <person name="Au S."/>
            <person name="Jeong K.Y."/>
            <person name="Chew F.T."/>
            <person name="Hui J."/>
            <person name="Leung T.F."/>
            <person name="Tungtrongchitr A."/>
            <person name="Zhong N."/>
            <person name="Liu Z."/>
            <person name="Tsui S."/>
        </authorList>
    </citation>
    <scope>NUCLEOTIDE SEQUENCE</scope>
    <source>
        <strain evidence="5">Derf</strain>
        <tissue evidence="5">Whole organism</tissue>
    </source>
</reference>
<evidence type="ECO:0000313" key="6">
    <source>
        <dbReference type="Proteomes" id="UP000790347"/>
    </source>
</evidence>
<reference evidence="5" key="1">
    <citation type="submission" date="2013-05" db="EMBL/GenBank/DDBJ databases">
        <authorList>
            <person name="Yim A.K.Y."/>
            <person name="Chan T.F."/>
            <person name="Ji K.M."/>
            <person name="Liu X.Y."/>
            <person name="Zhou J.W."/>
            <person name="Li R.Q."/>
            <person name="Yang K.Y."/>
            <person name="Li J."/>
            <person name="Li M."/>
            <person name="Law P.T.W."/>
            <person name="Wu Y.L."/>
            <person name="Cai Z.L."/>
            <person name="Qin H."/>
            <person name="Bao Y."/>
            <person name="Leung R.K.K."/>
            <person name="Ng P.K.S."/>
            <person name="Zou J."/>
            <person name="Zhong X.J."/>
            <person name="Ran P.X."/>
            <person name="Zhong N.S."/>
            <person name="Liu Z.G."/>
            <person name="Tsui S.K.W."/>
        </authorList>
    </citation>
    <scope>NUCLEOTIDE SEQUENCE</scope>
    <source>
        <strain evidence="5">Derf</strain>
        <tissue evidence="5">Whole organism</tissue>
    </source>
</reference>
<dbReference type="AlphaFoldDB" id="A0A922HF73"/>
<keyword evidence="6" id="KW-1185">Reference proteome</keyword>
<feature type="compositionally biased region" description="Low complexity" evidence="3">
    <location>
        <begin position="396"/>
        <end position="405"/>
    </location>
</feature>
<dbReference type="InterPro" id="IPR016179">
    <property type="entry name" value="Insulin-like"/>
</dbReference>
<sequence>MNRLDLKLNLIDHHHHYHQNRDHHHHHGLLSSNSTTPVGLLIRSCSDLLQSILINSNNNDESNDEENKIKMDQSSSVIEHTNSMKFFCKSVPSLQTKKTKNNIITFKKQRSFSSSSVLLSSPLSPSLLMNNIETAVKDNCHIMNKRFIRSSSCNNWPAKLLQPMHINNNNNKKVKTLPNRCMALAYGNKKYRSSSSILTIVMLITVIVSIWSSTNKTNMSTVCAASAGIEVGNGNENESPGGGHINIVDDEENRSLHEWDDIFHSRSADDWRQLWHRERHRRCRHDLLAHMELVCQKDIYKLNRRRKKRTNVNDDFYQHETNGKLSLGNLDNNNNSDGKSKNRYLTFIEANTFAQKQLKRFLRKNHHYDNYQSDMDVIHQPYIQMAKKLFDDDNPSSDNQNNSNNNHDHINNDYDNVGGSGLMAVRRRQRGKRGISDECCHGTDGCSWEEYAEYCPANVRLRS</sequence>
<comment type="caution">
    <text evidence="5">The sequence shown here is derived from an EMBL/GenBank/DDBJ whole genome shotgun (WGS) entry which is preliminary data.</text>
</comment>
<dbReference type="GO" id="GO:0005576">
    <property type="term" value="C:extracellular region"/>
    <property type="evidence" value="ECO:0007669"/>
    <property type="project" value="InterPro"/>
</dbReference>
<dbReference type="GO" id="GO:0005179">
    <property type="term" value="F:hormone activity"/>
    <property type="evidence" value="ECO:0007669"/>
    <property type="project" value="InterPro"/>
</dbReference>
<evidence type="ECO:0000313" key="5">
    <source>
        <dbReference type="EMBL" id="KAH9491059.1"/>
    </source>
</evidence>
<feature type="region of interest" description="Disordered" evidence="3">
    <location>
        <begin position="390"/>
        <end position="420"/>
    </location>
</feature>